<dbReference type="UniPathway" id="UPA00098">
    <property type="reaction ID" value="UER00360"/>
</dbReference>
<dbReference type="InterPro" id="IPR000965">
    <property type="entry name" value="GPR_dom"/>
</dbReference>
<keyword evidence="5 7" id="KW-0560">Oxidoreductase</keyword>
<name>A0A5S9F4U5_UABAM</name>
<keyword evidence="3 7" id="KW-0641">Proline biosynthesis</keyword>
<feature type="domain" description="Aldehyde dehydrogenase" evidence="8">
    <location>
        <begin position="3"/>
        <end position="282"/>
    </location>
</feature>
<sequence length="440" mass="48536">MNDLRQKVSSSKMAFLKTASIEAQQRSNALKRIADELIAKTPQILAANEKDLEATKPLVEKGEISEALFKRLKLSESKIRDMAVGVQSVEELANPVGKTLSCLELDRGLELFQITVPIGVICTIFESRPDALIQISSLCIKSANAVILKGGTEAQNSNQILATIVRDALRENNLPVDLVQLIETREDVKNILTMDDLIDLIVPRGSNEFVSFIQKNTNIPVLGHASGICHEYVAQDADLNKAYSICFDAKVQYPAVCNAMETLLVDEAISEQFLPEMAKKYLDAGVELRGDQRVVAVLQAHDIDIKEASEEDWTYEYNDLILSIKIVGDMNEAIDFINRCGSAHTDGIITENKEKALAFITRVDSSSVVWNASTRFSDGYRYGKGAEVGIATGKIHTRGPAGIDSLLTYKYVLVGDGHVVANYSGNDARKFTHRKLEKSW</sequence>
<dbReference type="GO" id="GO:0050661">
    <property type="term" value="F:NADP binding"/>
    <property type="evidence" value="ECO:0007669"/>
    <property type="project" value="InterPro"/>
</dbReference>
<proteinExistence type="inferred from homology"/>
<dbReference type="Gene3D" id="3.40.605.10">
    <property type="entry name" value="Aldehyde Dehydrogenase, Chain A, domain 1"/>
    <property type="match status" value="1"/>
</dbReference>
<dbReference type="InterPro" id="IPR015590">
    <property type="entry name" value="Aldehyde_DH_dom"/>
</dbReference>
<accession>A0A5S9F4U5</accession>
<evidence type="ECO:0000256" key="3">
    <source>
        <dbReference type="ARBA" id="ARBA00022650"/>
    </source>
</evidence>
<evidence type="ECO:0000313" key="9">
    <source>
        <dbReference type="EMBL" id="BBM85922.1"/>
    </source>
</evidence>
<keyword evidence="10" id="KW-1185">Reference proteome</keyword>
<dbReference type="HAMAP" id="MF_00412">
    <property type="entry name" value="ProA"/>
    <property type="match status" value="1"/>
</dbReference>
<dbReference type="Proteomes" id="UP000326354">
    <property type="component" value="Chromosome"/>
</dbReference>
<dbReference type="RefSeq" id="WP_261343901.1">
    <property type="nucleotide sequence ID" value="NZ_AP019860.1"/>
</dbReference>
<dbReference type="EMBL" id="AP019860">
    <property type="protein sequence ID" value="BBM85922.1"/>
    <property type="molecule type" value="Genomic_DNA"/>
</dbReference>
<reference evidence="9 10" key="1">
    <citation type="submission" date="2019-08" db="EMBL/GenBank/DDBJ databases">
        <title>Complete genome sequence of Candidatus Uab amorphum.</title>
        <authorList>
            <person name="Shiratori T."/>
            <person name="Suzuki S."/>
            <person name="Kakizawa Y."/>
            <person name="Ishida K."/>
        </authorList>
    </citation>
    <scope>NUCLEOTIDE SEQUENCE [LARGE SCALE GENOMIC DNA]</scope>
    <source>
        <strain evidence="9 10">SRT547</strain>
    </source>
</reference>
<dbReference type="InterPro" id="IPR012134">
    <property type="entry name" value="Glu-5-SA_DH"/>
</dbReference>
<dbReference type="SUPFAM" id="SSF53720">
    <property type="entry name" value="ALDH-like"/>
    <property type="match status" value="1"/>
</dbReference>
<dbReference type="NCBIfam" id="TIGR00407">
    <property type="entry name" value="proA"/>
    <property type="match status" value="1"/>
</dbReference>
<comment type="function">
    <text evidence="7">Catalyzes the NADPH-dependent reduction of L-glutamate 5-phosphate into L-glutamate 5-semialdehyde and phosphate. The product spontaneously undergoes cyclization to form 1-pyrroline-5-carboxylate.</text>
</comment>
<evidence type="ECO:0000256" key="2">
    <source>
        <dbReference type="ARBA" id="ARBA00022605"/>
    </source>
</evidence>
<dbReference type="KEGG" id="uam:UABAM_04308"/>
<comment type="pathway">
    <text evidence="1 7">Amino-acid biosynthesis; L-proline biosynthesis; L-glutamate 5-semialdehyde from L-glutamate: step 2/2.</text>
</comment>
<dbReference type="NCBIfam" id="NF001221">
    <property type="entry name" value="PRK00197.1"/>
    <property type="match status" value="1"/>
</dbReference>
<comment type="catalytic activity">
    <reaction evidence="6 7">
        <text>L-glutamate 5-semialdehyde + phosphate + NADP(+) = L-glutamyl 5-phosphate + NADPH + H(+)</text>
        <dbReference type="Rhea" id="RHEA:19541"/>
        <dbReference type="ChEBI" id="CHEBI:15378"/>
        <dbReference type="ChEBI" id="CHEBI:43474"/>
        <dbReference type="ChEBI" id="CHEBI:57783"/>
        <dbReference type="ChEBI" id="CHEBI:58066"/>
        <dbReference type="ChEBI" id="CHEBI:58274"/>
        <dbReference type="ChEBI" id="CHEBI:58349"/>
        <dbReference type="EC" id="1.2.1.41"/>
    </reaction>
</comment>
<dbReference type="FunFam" id="3.40.309.10:FF:000006">
    <property type="entry name" value="Gamma-glutamyl phosphate reductase"/>
    <property type="match status" value="1"/>
</dbReference>
<evidence type="ECO:0000256" key="4">
    <source>
        <dbReference type="ARBA" id="ARBA00022857"/>
    </source>
</evidence>
<evidence type="ECO:0000256" key="6">
    <source>
        <dbReference type="ARBA" id="ARBA00049024"/>
    </source>
</evidence>
<dbReference type="GO" id="GO:0005737">
    <property type="term" value="C:cytoplasm"/>
    <property type="evidence" value="ECO:0007669"/>
    <property type="project" value="UniProtKB-SubCell"/>
</dbReference>
<gene>
    <name evidence="7" type="primary">proA</name>
    <name evidence="9" type="ORF">UABAM_04308</name>
</gene>
<dbReference type="GO" id="GO:0055129">
    <property type="term" value="P:L-proline biosynthetic process"/>
    <property type="evidence" value="ECO:0007669"/>
    <property type="project" value="UniProtKB-UniRule"/>
</dbReference>
<dbReference type="EC" id="1.2.1.41" evidence="7"/>
<dbReference type="CDD" id="cd07079">
    <property type="entry name" value="ALDH_F18-19_ProA-GPR"/>
    <property type="match status" value="1"/>
</dbReference>
<comment type="similarity">
    <text evidence="7">Belongs to the gamma-glutamyl phosphate reductase family.</text>
</comment>
<evidence type="ECO:0000256" key="1">
    <source>
        <dbReference type="ARBA" id="ARBA00004985"/>
    </source>
</evidence>
<dbReference type="Gene3D" id="3.40.309.10">
    <property type="entry name" value="Aldehyde Dehydrogenase, Chain A, domain 2"/>
    <property type="match status" value="1"/>
</dbReference>
<keyword evidence="4 7" id="KW-0521">NADP</keyword>
<evidence type="ECO:0000256" key="5">
    <source>
        <dbReference type="ARBA" id="ARBA00023002"/>
    </source>
</evidence>
<evidence type="ECO:0000313" key="10">
    <source>
        <dbReference type="Proteomes" id="UP000326354"/>
    </source>
</evidence>
<dbReference type="PANTHER" id="PTHR11063:SF8">
    <property type="entry name" value="DELTA-1-PYRROLINE-5-CARBOXYLATE SYNTHASE"/>
    <property type="match status" value="1"/>
</dbReference>
<evidence type="ECO:0000259" key="8">
    <source>
        <dbReference type="Pfam" id="PF00171"/>
    </source>
</evidence>
<keyword evidence="7" id="KW-0963">Cytoplasm</keyword>
<dbReference type="AlphaFoldDB" id="A0A5S9F4U5"/>
<keyword evidence="2 7" id="KW-0028">Amino-acid biosynthesis</keyword>
<protein>
    <recommendedName>
        <fullName evidence="7">Gamma-glutamyl phosphate reductase</fullName>
        <shortName evidence="7">GPR</shortName>
        <ecNumber evidence="7">1.2.1.41</ecNumber>
    </recommendedName>
    <alternativeName>
        <fullName evidence="7">Glutamate-5-semialdehyde dehydrogenase</fullName>
    </alternativeName>
    <alternativeName>
        <fullName evidence="7">Glutamyl-gamma-semialdehyde dehydrogenase</fullName>
        <shortName evidence="7">GSA dehydrogenase</shortName>
    </alternativeName>
</protein>
<comment type="subcellular location">
    <subcellularLocation>
        <location evidence="7">Cytoplasm</location>
    </subcellularLocation>
</comment>
<dbReference type="InterPro" id="IPR016163">
    <property type="entry name" value="Ald_DH_C"/>
</dbReference>
<evidence type="ECO:0000256" key="7">
    <source>
        <dbReference type="HAMAP-Rule" id="MF_00412"/>
    </source>
</evidence>
<dbReference type="GO" id="GO:0004350">
    <property type="term" value="F:glutamate-5-semialdehyde dehydrogenase activity"/>
    <property type="evidence" value="ECO:0007669"/>
    <property type="project" value="UniProtKB-UniRule"/>
</dbReference>
<dbReference type="InterPro" id="IPR016162">
    <property type="entry name" value="Ald_DH_N"/>
</dbReference>
<organism evidence="9 10">
    <name type="scientific">Uabimicrobium amorphum</name>
    <dbReference type="NCBI Taxonomy" id="2596890"/>
    <lineage>
        <taxon>Bacteria</taxon>
        <taxon>Pseudomonadati</taxon>
        <taxon>Planctomycetota</taxon>
        <taxon>Candidatus Uabimicrobiia</taxon>
        <taxon>Candidatus Uabimicrobiales</taxon>
        <taxon>Candidatus Uabimicrobiaceae</taxon>
        <taxon>Candidatus Uabimicrobium</taxon>
    </lineage>
</organism>
<dbReference type="PIRSF" id="PIRSF000151">
    <property type="entry name" value="GPR"/>
    <property type="match status" value="1"/>
</dbReference>
<dbReference type="PANTHER" id="PTHR11063">
    <property type="entry name" value="GLUTAMATE SEMIALDEHYDE DEHYDROGENASE"/>
    <property type="match status" value="1"/>
</dbReference>
<dbReference type="InterPro" id="IPR016161">
    <property type="entry name" value="Ald_DH/histidinol_DH"/>
</dbReference>
<dbReference type="Pfam" id="PF00171">
    <property type="entry name" value="Aldedh"/>
    <property type="match status" value="1"/>
</dbReference>